<evidence type="ECO:0000256" key="6">
    <source>
        <dbReference type="ARBA" id="ARBA00023295"/>
    </source>
</evidence>
<dbReference type="Gene3D" id="3.20.20.80">
    <property type="entry name" value="Glycosidases"/>
    <property type="match status" value="1"/>
</dbReference>
<proteinExistence type="inferred from homology"/>
<evidence type="ECO:0000256" key="2">
    <source>
        <dbReference type="ARBA" id="ARBA00010838"/>
    </source>
</evidence>
<dbReference type="InterPro" id="IPR033443">
    <property type="entry name" value="PROP1-like_PPR_dom"/>
</dbReference>
<name>A0A1Q9EDW2_SYMMI</name>
<dbReference type="InterPro" id="IPR001360">
    <property type="entry name" value="Glyco_hydro_1"/>
</dbReference>
<keyword evidence="5" id="KW-0378">Hydrolase</keyword>
<gene>
    <name evidence="10" type="primary">BGLU42</name>
    <name evidence="10" type="ORF">AK812_SmicGene11184</name>
</gene>
<dbReference type="PROSITE" id="PS51375">
    <property type="entry name" value="PPR"/>
    <property type="match status" value="3"/>
</dbReference>
<keyword evidence="11" id="KW-1185">Reference proteome</keyword>
<dbReference type="InterPro" id="IPR002885">
    <property type="entry name" value="PPR_rpt"/>
</dbReference>
<evidence type="ECO:0000313" key="10">
    <source>
        <dbReference type="EMBL" id="OLQ05614.1"/>
    </source>
</evidence>
<feature type="region of interest" description="Disordered" evidence="8">
    <location>
        <begin position="605"/>
        <end position="629"/>
    </location>
</feature>
<dbReference type="PANTHER" id="PTHR10353:SF36">
    <property type="entry name" value="LP05116P"/>
    <property type="match status" value="1"/>
</dbReference>
<comment type="caution">
    <text evidence="10">The sequence shown here is derived from an EMBL/GenBank/DDBJ whole genome shotgun (WGS) entry which is preliminary data.</text>
</comment>
<evidence type="ECO:0000256" key="5">
    <source>
        <dbReference type="ARBA" id="ARBA00022801"/>
    </source>
</evidence>
<evidence type="ECO:0000256" key="8">
    <source>
        <dbReference type="SAM" id="MobiDB-lite"/>
    </source>
</evidence>
<dbReference type="EC" id="3.2.1.21" evidence="3"/>
<organism evidence="10 11">
    <name type="scientific">Symbiodinium microadriaticum</name>
    <name type="common">Dinoflagellate</name>
    <name type="synonym">Zooxanthella microadriatica</name>
    <dbReference type="NCBI Taxonomy" id="2951"/>
    <lineage>
        <taxon>Eukaryota</taxon>
        <taxon>Sar</taxon>
        <taxon>Alveolata</taxon>
        <taxon>Dinophyceae</taxon>
        <taxon>Suessiales</taxon>
        <taxon>Symbiodiniaceae</taxon>
        <taxon>Symbiodinium</taxon>
    </lineage>
</organism>
<feature type="region of interest" description="Disordered" evidence="8">
    <location>
        <begin position="1"/>
        <end position="22"/>
    </location>
</feature>
<dbReference type="Pfam" id="PF17177">
    <property type="entry name" value="PPR_long"/>
    <property type="match status" value="1"/>
</dbReference>
<dbReference type="OrthoDB" id="65569at2759"/>
<evidence type="ECO:0000313" key="11">
    <source>
        <dbReference type="Proteomes" id="UP000186817"/>
    </source>
</evidence>
<dbReference type="GO" id="GO:0016052">
    <property type="term" value="P:carbohydrate catabolic process"/>
    <property type="evidence" value="ECO:0007669"/>
    <property type="project" value="UniProtKB-ARBA"/>
</dbReference>
<dbReference type="PRINTS" id="PR00131">
    <property type="entry name" value="GLHYDRLASE1"/>
</dbReference>
<dbReference type="NCBIfam" id="TIGR00756">
    <property type="entry name" value="PPR"/>
    <property type="match status" value="2"/>
</dbReference>
<evidence type="ECO:0000256" key="7">
    <source>
        <dbReference type="PROSITE-ProRule" id="PRU00708"/>
    </source>
</evidence>
<feature type="repeat" description="PPR" evidence="7">
    <location>
        <begin position="778"/>
        <end position="812"/>
    </location>
</feature>
<dbReference type="InterPro" id="IPR011990">
    <property type="entry name" value="TPR-like_helical_dom_sf"/>
</dbReference>
<feature type="domain" description="PROP1-like PPR" evidence="9">
    <location>
        <begin position="778"/>
        <end position="939"/>
    </location>
</feature>
<evidence type="ECO:0000256" key="3">
    <source>
        <dbReference type="ARBA" id="ARBA00012744"/>
    </source>
</evidence>
<evidence type="ECO:0000256" key="1">
    <source>
        <dbReference type="ARBA" id="ARBA00000448"/>
    </source>
</evidence>
<evidence type="ECO:0000256" key="4">
    <source>
        <dbReference type="ARBA" id="ARBA00022737"/>
    </source>
</evidence>
<dbReference type="Pfam" id="PF00232">
    <property type="entry name" value="Glyco_hydro_1"/>
    <property type="match status" value="1"/>
</dbReference>
<dbReference type="Gene3D" id="1.25.40.10">
    <property type="entry name" value="Tetratricopeptide repeat domain"/>
    <property type="match status" value="2"/>
</dbReference>
<dbReference type="InterPro" id="IPR017853">
    <property type="entry name" value="GH"/>
</dbReference>
<comment type="catalytic activity">
    <reaction evidence="1">
        <text>Hydrolysis of terminal, non-reducing beta-D-glucosyl residues with release of beta-D-glucose.</text>
        <dbReference type="EC" id="3.2.1.21"/>
    </reaction>
</comment>
<comment type="similarity">
    <text evidence="2">Belongs to the glycosyl hydrolase 1 family.</text>
</comment>
<keyword evidence="4" id="KW-0677">Repeat</keyword>
<dbReference type="FunFam" id="3.20.20.80:FF:000011">
    <property type="entry name" value="Cytosolic beta-glucosidase"/>
    <property type="match status" value="1"/>
</dbReference>
<accession>A0A1Q9EDW2</accession>
<sequence>MEMPITQVNPGDRQLPAARREAGTSRLVSARLRPTSFPIEGGAFEGGRTACIWDTFCATEGKVKNGDNGTTACDHYHRFKEDVKLMKELNLPAYRFSISWSRLLPKGRGEPNPEAVKFYRGLLDELLKNNIKPLATIYHWDLPQCLEDEYGGWLSRQVIDDFEHYSATCFKCFGDKIQSWITFNEPWCSTVLGYANGEMAPGKKEKPETEPYIAAHHIILSHARAVKTYREKFQAKQGGQIGITLNMDWRHPLTEAEGDKAAAQRALDWQLGWFADPIWKGDYPESMRKRCGDRLPSFTEEEKQLIKGTSEFFGLNHYSTAYVAAPKGQAKTLSMWGNVQAGGYFDDQEVELIDDPRWGRSDMDWGVVPWGLKHMCEYIQKEYQPQGGILVTENGCAVADDDVQVAKYDAFRVDFYQGYIAQMHRAIQAGADVRGYFAWSLMDNFEWALGYSKRFGMVHIDYETQQRTPKQSALFFSEIVKSNKLILPASALEESDFVMIEDGAGRKTTKLFSALTPRSDQFFACHICLLNSVENCVLPLCAPASLLNSSRLISLRFEKSTMTMTAADTCSMEDVCEPGFVDFLVGMQEMVRSLAEGCRIAVTERDRVTGPTGPGQPGLFDSPADRTRSTGPGRFPGWLLFRPVLSLSRLPVCLNKLKLSGEAQSQDLSLTKADDDSSPKVATSNKARERSVPSISLFNEDFGLGSPGKSEVSSHCLEDMKRQACFNETVNDESSPGNLDVPGQLYHLALARERARRQDIKGAGNCIEAVRSAGGQVDQRTLRLFIAACARAGKMEKAVACFQRAAMEGSAPGARSFVALIRGLCSQGCVHEALQFFNLMLQWGSRPDASLVDALLECCVAQGQLELAEHVISVMEAYHLRPSNTTLAASLRLCYARGELDQALAVFQEMPASFGFVPNAYVHGVLISMCHSLGESESALQVYEKMLSRGCRPDARTYEWDQRVPKFMHK</sequence>
<feature type="region of interest" description="Disordered" evidence="8">
    <location>
        <begin position="665"/>
        <end position="689"/>
    </location>
</feature>
<dbReference type="PANTHER" id="PTHR10353">
    <property type="entry name" value="GLYCOSYL HYDROLASE"/>
    <property type="match status" value="1"/>
</dbReference>
<feature type="repeat" description="PPR" evidence="7">
    <location>
        <begin position="919"/>
        <end position="953"/>
    </location>
</feature>
<dbReference type="SUPFAM" id="SSF51445">
    <property type="entry name" value="(Trans)glycosidases"/>
    <property type="match status" value="1"/>
</dbReference>
<dbReference type="AlphaFoldDB" id="A0A1Q9EDW2"/>
<dbReference type="Proteomes" id="UP000186817">
    <property type="component" value="Unassembled WGS sequence"/>
</dbReference>
<protein>
    <recommendedName>
        <fullName evidence="3">beta-glucosidase</fullName>
        <ecNumber evidence="3">3.2.1.21</ecNumber>
    </recommendedName>
</protein>
<dbReference type="EMBL" id="LSRX01000180">
    <property type="protein sequence ID" value="OLQ05614.1"/>
    <property type="molecule type" value="Genomic_DNA"/>
</dbReference>
<reference evidence="10 11" key="1">
    <citation type="submission" date="2016-02" db="EMBL/GenBank/DDBJ databases">
        <title>Genome analysis of coral dinoflagellate symbionts highlights evolutionary adaptations to a symbiotic lifestyle.</title>
        <authorList>
            <person name="Aranda M."/>
            <person name="Li Y."/>
            <person name="Liew Y.J."/>
            <person name="Baumgarten S."/>
            <person name="Simakov O."/>
            <person name="Wilson M."/>
            <person name="Piel J."/>
            <person name="Ashoor H."/>
            <person name="Bougouffa S."/>
            <person name="Bajic V.B."/>
            <person name="Ryu T."/>
            <person name="Ravasi T."/>
            <person name="Bayer T."/>
            <person name="Micklem G."/>
            <person name="Kim H."/>
            <person name="Bhak J."/>
            <person name="Lajeunesse T.C."/>
            <person name="Voolstra C.R."/>
        </authorList>
    </citation>
    <scope>NUCLEOTIDE SEQUENCE [LARGE SCALE GENOMIC DNA]</scope>
    <source>
        <strain evidence="10 11">CCMP2467</strain>
    </source>
</reference>
<keyword evidence="6" id="KW-0326">Glycosidase</keyword>
<feature type="repeat" description="PPR" evidence="7">
    <location>
        <begin position="813"/>
        <end position="847"/>
    </location>
</feature>
<evidence type="ECO:0000259" key="9">
    <source>
        <dbReference type="Pfam" id="PF17177"/>
    </source>
</evidence>
<dbReference type="GO" id="GO:0008422">
    <property type="term" value="F:beta-glucosidase activity"/>
    <property type="evidence" value="ECO:0007669"/>
    <property type="project" value="UniProtKB-EC"/>
</dbReference>